<reference evidence="8 9" key="1">
    <citation type="submission" date="2020-03" db="EMBL/GenBank/DDBJ databases">
        <title>Draft Genome Sequence of Cudoniella acicularis.</title>
        <authorList>
            <person name="Buettner E."/>
            <person name="Kellner H."/>
        </authorList>
    </citation>
    <scope>NUCLEOTIDE SEQUENCE [LARGE SCALE GENOMIC DNA]</scope>
    <source>
        <strain evidence="8 9">DSM 108380</strain>
    </source>
</reference>
<dbReference type="InterPro" id="IPR033452">
    <property type="entry name" value="GH30_C"/>
</dbReference>
<evidence type="ECO:0000259" key="6">
    <source>
        <dbReference type="Pfam" id="PF14587"/>
    </source>
</evidence>
<evidence type="ECO:0000256" key="4">
    <source>
        <dbReference type="SAM" id="MobiDB-lite"/>
    </source>
</evidence>
<evidence type="ECO:0000313" key="8">
    <source>
        <dbReference type="EMBL" id="KAF4625601.1"/>
    </source>
</evidence>
<evidence type="ECO:0000256" key="5">
    <source>
        <dbReference type="SAM" id="SignalP"/>
    </source>
</evidence>
<dbReference type="Gene3D" id="3.20.20.80">
    <property type="entry name" value="Glycosidases"/>
    <property type="match status" value="1"/>
</dbReference>
<evidence type="ECO:0000256" key="2">
    <source>
        <dbReference type="ARBA" id="ARBA00022729"/>
    </source>
</evidence>
<feature type="domain" description="Glycosyl hydrolase family 30 beta sandwich" evidence="7">
    <location>
        <begin position="385"/>
        <end position="468"/>
    </location>
</feature>
<evidence type="ECO:0000256" key="3">
    <source>
        <dbReference type="ARBA" id="ARBA00022801"/>
    </source>
</evidence>
<feature type="chain" id="PRO_5034687524" evidence="5">
    <location>
        <begin position="26"/>
        <end position="473"/>
    </location>
</feature>
<dbReference type="OrthoDB" id="2012278at2759"/>
<dbReference type="SUPFAM" id="SSF51445">
    <property type="entry name" value="(Trans)glycosidases"/>
    <property type="match status" value="1"/>
</dbReference>
<keyword evidence="9" id="KW-1185">Reference proteome</keyword>
<feature type="domain" description="Endo-beta-1,6-galactanase-like" evidence="6">
    <location>
        <begin position="38"/>
        <end position="261"/>
    </location>
</feature>
<dbReference type="InterPro" id="IPR017853">
    <property type="entry name" value="GH"/>
</dbReference>
<name>A0A8H4VWW3_9HELO</name>
<dbReference type="Gene3D" id="2.60.40.1180">
    <property type="entry name" value="Golgi alpha-mannosidase II"/>
    <property type="match status" value="1"/>
</dbReference>
<accession>A0A8H4VWW3</accession>
<dbReference type="Pfam" id="PF14587">
    <property type="entry name" value="Glyco_hydr_30_2"/>
    <property type="match status" value="1"/>
</dbReference>
<dbReference type="AlphaFoldDB" id="A0A8H4VWW3"/>
<sequence length="473" mass="50010">MRVLRTSNLLLLATNVIAIPQKIQGKNVESREEQAGATITVDTSKTYQTIDGFGFSEAFQRANTIVNLPTDKQKEALDLLFSTTTGAGMTILRIGIGSSPDSSSDHMNTIEPKNPGSPSATPNYVWDEKDSGQLFVAKQAVTYGVKTFYADAWSAPGFMKTNGNDANGGSLCGVSGATCKSGDWRQAYADYLVKYVQLYLAAGVKITHLGFLNEPELTTTYASMESSGAQAADFIKVLYPTLQKANLEDVGIACCDAEGWGDQKSMTGSLSSVNSMVNLITSHAYTSQPSSPIGTTHHVWQTEWADLQGAWTAAWYGSGGAGEGMTWANHIHDGITTANCSGYLYWVGAQGGNTNSKLMKIENGVVTPSKRLWAFGQYSRAVRPGAIRVDASAGGMKTTAFKNLDGSVAVLVINSGSSTTVSISFKGFVGTAVKAWVTDNTHDLDSTPADISGGVVTGSVPARGMVSFVVTGA</sequence>
<dbReference type="Proteomes" id="UP000566819">
    <property type="component" value="Unassembled WGS sequence"/>
</dbReference>
<dbReference type="InterPro" id="IPR001139">
    <property type="entry name" value="Glyco_hydro_30"/>
</dbReference>
<comment type="similarity">
    <text evidence="1">Belongs to the glycosyl hydrolase 30 family.</text>
</comment>
<feature type="signal peptide" evidence="5">
    <location>
        <begin position="1"/>
        <end position="25"/>
    </location>
</feature>
<evidence type="ECO:0000313" key="9">
    <source>
        <dbReference type="Proteomes" id="UP000566819"/>
    </source>
</evidence>
<dbReference type="GO" id="GO:0006680">
    <property type="term" value="P:glucosylceramide catabolic process"/>
    <property type="evidence" value="ECO:0007669"/>
    <property type="project" value="TreeGrafter"/>
</dbReference>
<evidence type="ECO:0000259" key="7">
    <source>
        <dbReference type="Pfam" id="PF17189"/>
    </source>
</evidence>
<dbReference type="GO" id="GO:0004348">
    <property type="term" value="F:glucosylceramidase activity"/>
    <property type="evidence" value="ECO:0007669"/>
    <property type="project" value="InterPro"/>
</dbReference>
<dbReference type="InterPro" id="IPR013780">
    <property type="entry name" value="Glyco_hydro_b"/>
</dbReference>
<organism evidence="8 9">
    <name type="scientific">Cudoniella acicularis</name>
    <dbReference type="NCBI Taxonomy" id="354080"/>
    <lineage>
        <taxon>Eukaryota</taxon>
        <taxon>Fungi</taxon>
        <taxon>Dikarya</taxon>
        <taxon>Ascomycota</taxon>
        <taxon>Pezizomycotina</taxon>
        <taxon>Leotiomycetes</taxon>
        <taxon>Helotiales</taxon>
        <taxon>Tricladiaceae</taxon>
        <taxon>Cudoniella</taxon>
    </lineage>
</organism>
<dbReference type="EMBL" id="JAAMPI010001337">
    <property type="protein sequence ID" value="KAF4625601.1"/>
    <property type="molecule type" value="Genomic_DNA"/>
</dbReference>
<evidence type="ECO:0000256" key="1">
    <source>
        <dbReference type="ARBA" id="ARBA00005382"/>
    </source>
</evidence>
<dbReference type="PANTHER" id="PTHR11069:SF23">
    <property type="entry name" value="LYSOSOMAL ACID GLUCOSYLCERAMIDASE"/>
    <property type="match status" value="1"/>
</dbReference>
<dbReference type="Pfam" id="PF17189">
    <property type="entry name" value="Glyco_hydro_30C"/>
    <property type="match status" value="1"/>
</dbReference>
<comment type="caution">
    <text evidence="8">The sequence shown here is derived from an EMBL/GenBank/DDBJ whole genome shotgun (WGS) entry which is preliminary data.</text>
</comment>
<dbReference type="SUPFAM" id="SSF51011">
    <property type="entry name" value="Glycosyl hydrolase domain"/>
    <property type="match status" value="1"/>
</dbReference>
<protein>
    <submittedName>
        <fullName evidence="8">Uncharacterized protein</fullName>
    </submittedName>
</protein>
<dbReference type="GO" id="GO:0016020">
    <property type="term" value="C:membrane"/>
    <property type="evidence" value="ECO:0007669"/>
    <property type="project" value="GOC"/>
</dbReference>
<feature type="region of interest" description="Disordered" evidence="4">
    <location>
        <begin position="100"/>
        <end position="119"/>
    </location>
</feature>
<keyword evidence="2 5" id="KW-0732">Signal</keyword>
<dbReference type="PANTHER" id="PTHR11069">
    <property type="entry name" value="GLUCOSYLCERAMIDASE"/>
    <property type="match status" value="1"/>
</dbReference>
<keyword evidence="3" id="KW-0378">Hydrolase</keyword>
<gene>
    <name evidence="8" type="ORF">G7Y89_g12564</name>
</gene>
<dbReference type="InterPro" id="IPR039514">
    <property type="entry name" value="6GAL-like"/>
</dbReference>
<proteinExistence type="inferred from homology"/>